<organism evidence="5 6">
    <name type="scientific">Caldisericum exile (strain DSM 21853 / NBRC 104410 / AZM16c01)</name>
    <dbReference type="NCBI Taxonomy" id="511051"/>
    <lineage>
        <taxon>Bacteria</taxon>
        <taxon>Pseudomonadati</taxon>
        <taxon>Caldisericota/Cryosericota group</taxon>
        <taxon>Caldisericota</taxon>
        <taxon>Caldisericia</taxon>
        <taxon>Caldisericales</taxon>
        <taxon>Caldisericaceae</taxon>
        <taxon>Caldisericum</taxon>
    </lineage>
</organism>
<dbReference type="GO" id="GO:0006281">
    <property type="term" value="P:DNA repair"/>
    <property type="evidence" value="ECO:0007669"/>
    <property type="project" value="TreeGrafter"/>
</dbReference>
<dbReference type="InterPro" id="IPR036412">
    <property type="entry name" value="HAD-like_sf"/>
</dbReference>
<dbReference type="KEGG" id="cex:CSE_08790"/>
<reference evidence="5 6" key="1">
    <citation type="submission" date="2011-01" db="EMBL/GenBank/DDBJ databases">
        <title>Whole genome sequence of Caldisericum exile AZM16c01.</title>
        <authorList>
            <person name="Narita-Yamada S."/>
            <person name="Kawakoshi A."/>
            <person name="Nakamura S."/>
            <person name="Sasagawa M."/>
            <person name="Fukada J."/>
            <person name="Sekine M."/>
            <person name="Kato Y."/>
            <person name="Fukai R."/>
            <person name="Sasaki K."/>
            <person name="Hanamaki A."/>
            <person name="Narita H."/>
            <person name="Konno Y."/>
            <person name="Mori K."/>
            <person name="Yamazaki S."/>
            <person name="Suzuki K."/>
            <person name="Fujita N."/>
        </authorList>
    </citation>
    <scope>NUCLEOTIDE SEQUENCE [LARGE SCALE GENOMIC DNA]</scope>
    <source>
        <strain evidence="6">DSM 21853 / NBRC 104410 / AZM16c01</strain>
    </source>
</reference>
<keyword evidence="6" id="KW-1185">Reference proteome</keyword>
<evidence type="ECO:0000256" key="1">
    <source>
        <dbReference type="ARBA" id="ARBA00000830"/>
    </source>
</evidence>
<dbReference type="InterPro" id="IPR023214">
    <property type="entry name" value="HAD_sf"/>
</dbReference>
<dbReference type="InterPro" id="IPR023198">
    <property type="entry name" value="PGP-like_dom2"/>
</dbReference>
<evidence type="ECO:0000313" key="6">
    <source>
        <dbReference type="Proteomes" id="UP000004793"/>
    </source>
</evidence>
<dbReference type="SFLD" id="SFLDG01129">
    <property type="entry name" value="C1.5:_HAD__Beta-PGM__Phosphata"/>
    <property type="match status" value="1"/>
</dbReference>
<evidence type="ECO:0000256" key="4">
    <source>
        <dbReference type="ARBA" id="ARBA00013078"/>
    </source>
</evidence>
<evidence type="ECO:0000313" key="5">
    <source>
        <dbReference type="EMBL" id="BAL81005.1"/>
    </source>
</evidence>
<dbReference type="Proteomes" id="UP000004793">
    <property type="component" value="Chromosome"/>
</dbReference>
<dbReference type="RefSeq" id="WP_014453408.1">
    <property type="nucleotide sequence ID" value="NC_017096.1"/>
</dbReference>
<dbReference type="NCBIfam" id="TIGR01549">
    <property type="entry name" value="HAD-SF-IA-v1"/>
    <property type="match status" value="1"/>
</dbReference>
<evidence type="ECO:0000256" key="3">
    <source>
        <dbReference type="ARBA" id="ARBA00006171"/>
    </source>
</evidence>
<dbReference type="GO" id="GO:0008967">
    <property type="term" value="F:phosphoglycolate phosphatase activity"/>
    <property type="evidence" value="ECO:0007669"/>
    <property type="project" value="UniProtKB-EC"/>
</dbReference>
<accession>A0A7U6JG47</accession>
<dbReference type="EC" id="3.1.3.18" evidence="4"/>
<dbReference type="InterPro" id="IPR006439">
    <property type="entry name" value="HAD-SF_hydro_IA"/>
</dbReference>
<dbReference type="Pfam" id="PF13419">
    <property type="entry name" value="HAD_2"/>
    <property type="match status" value="1"/>
</dbReference>
<sequence length="211" mass="24472">MKNKINLLIFDFDGTLFDTSLDIANAINHVRRKLGMEILDKEVIWNYTGDGLLNTVIRSFPELKDEETSTVYLNVLKYYEEHSGEFSKPIDDVLAFIEKDTHRKIILSNKNLKPMLKVLERFNIKEKFEKIYGFDSLPYFKPDPGTVSIILQETGTKRDEVALIGDADQDVLTAKNAKIKCYIIPSKKITVDYPYTKFSNYFELEKLLEKN</sequence>
<dbReference type="PANTHER" id="PTHR43434">
    <property type="entry name" value="PHOSPHOGLYCOLATE PHOSPHATASE"/>
    <property type="match status" value="1"/>
</dbReference>
<comment type="catalytic activity">
    <reaction evidence="1">
        <text>2-phosphoglycolate + H2O = glycolate + phosphate</text>
        <dbReference type="Rhea" id="RHEA:14369"/>
        <dbReference type="ChEBI" id="CHEBI:15377"/>
        <dbReference type="ChEBI" id="CHEBI:29805"/>
        <dbReference type="ChEBI" id="CHEBI:43474"/>
        <dbReference type="ChEBI" id="CHEBI:58033"/>
        <dbReference type="EC" id="3.1.3.18"/>
    </reaction>
</comment>
<dbReference type="OrthoDB" id="9807630at2"/>
<dbReference type="InterPro" id="IPR050155">
    <property type="entry name" value="HAD-like_hydrolase_sf"/>
</dbReference>
<dbReference type="SUPFAM" id="SSF56784">
    <property type="entry name" value="HAD-like"/>
    <property type="match status" value="1"/>
</dbReference>
<dbReference type="AlphaFoldDB" id="A0A7U6JG47"/>
<name>A0A7U6JG47_CALEA</name>
<dbReference type="Gene3D" id="1.10.150.240">
    <property type="entry name" value="Putative phosphatase, domain 2"/>
    <property type="match status" value="1"/>
</dbReference>
<protein>
    <recommendedName>
        <fullName evidence="4">phosphoglycolate phosphatase</fullName>
        <ecNumber evidence="4">3.1.3.18</ecNumber>
    </recommendedName>
</protein>
<dbReference type="SFLD" id="SFLDS00003">
    <property type="entry name" value="Haloacid_Dehalogenase"/>
    <property type="match status" value="1"/>
</dbReference>
<comment type="pathway">
    <text evidence="2">Organic acid metabolism; glycolate biosynthesis; glycolate from 2-phosphoglycolate: step 1/1.</text>
</comment>
<dbReference type="Gene3D" id="3.40.50.1000">
    <property type="entry name" value="HAD superfamily/HAD-like"/>
    <property type="match status" value="1"/>
</dbReference>
<dbReference type="PANTHER" id="PTHR43434:SF1">
    <property type="entry name" value="PHOSPHOGLYCOLATE PHOSPHATASE"/>
    <property type="match status" value="1"/>
</dbReference>
<evidence type="ECO:0000256" key="2">
    <source>
        <dbReference type="ARBA" id="ARBA00004818"/>
    </source>
</evidence>
<dbReference type="InterPro" id="IPR041492">
    <property type="entry name" value="HAD_2"/>
</dbReference>
<keyword evidence="5" id="KW-0378">Hydrolase</keyword>
<gene>
    <name evidence="5" type="ordered locus">CSE_08790</name>
</gene>
<comment type="similarity">
    <text evidence="3">Belongs to the HAD-like hydrolase superfamily. CbbY/CbbZ/Gph/YieH family.</text>
</comment>
<dbReference type="EMBL" id="AP012051">
    <property type="protein sequence ID" value="BAL81005.1"/>
    <property type="molecule type" value="Genomic_DNA"/>
</dbReference>
<proteinExistence type="inferred from homology"/>